<dbReference type="AlphaFoldDB" id="A0ABD2WH28"/>
<dbReference type="InterPro" id="IPR008042">
    <property type="entry name" value="Retrotrans_Pao"/>
</dbReference>
<evidence type="ECO:0000313" key="1">
    <source>
        <dbReference type="EMBL" id="KAL3392223.1"/>
    </source>
</evidence>
<evidence type="ECO:0000313" key="2">
    <source>
        <dbReference type="Proteomes" id="UP001627154"/>
    </source>
</evidence>
<name>A0ABD2WH28_9HYME</name>
<evidence type="ECO:0008006" key="3">
    <source>
        <dbReference type="Google" id="ProtNLM"/>
    </source>
</evidence>
<dbReference type="Pfam" id="PF05380">
    <property type="entry name" value="Peptidase_A17"/>
    <property type="match status" value="1"/>
</dbReference>
<dbReference type="PANTHER" id="PTHR47331">
    <property type="entry name" value="PHD-TYPE DOMAIN-CONTAINING PROTEIN"/>
    <property type="match status" value="1"/>
</dbReference>
<dbReference type="PANTHER" id="PTHR47331:SF1">
    <property type="entry name" value="GAG-LIKE PROTEIN"/>
    <property type="match status" value="1"/>
</dbReference>
<organism evidence="1 2">
    <name type="scientific">Trichogramma kaykai</name>
    <dbReference type="NCBI Taxonomy" id="54128"/>
    <lineage>
        <taxon>Eukaryota</taxon>
        <taxon>Metazoa</taxon>
        <taxon>Ecdysozoa</taxon>
        <taxon>Arthropoda</taxon>
        <taxon>Hexapoda</taxon>
        <taxon>Insecta</taxon>
        <taxon>Pterygota</taxon>
        <taxon>Neoptera</taxon>
        <taxon>Endopterygota</taxon>
        <taxon>Hymenoptera</taxon>
        <taxon>Apocrita</taxon>
        <taxon>Proctotrupomorpha</taxon>
        <taxon>Chalcidoidea</taxon>
        <taxon>Trichogrammatidae</taxon>
        <taxon>Trichogramma</taxon>
    </lineage>
</organism>
<proteinExistence type="predicted"/>
<sequence length="97" mass="11033">MLVQDLWRARLDWDEELPSSMARRWLDLRQSFESVSSMSVPRWIGLTSDVADLTIHVFADASRRAMAAVAYSRVDRGSQEAVVRLLVAKTKLSPIRS</sequence>
<comment type="caution">
    <text evidence="1">The sequence shown here is derived from an EMBL/GenBank/DDBJ whole genome shotgun (WGS) entry which is preliminary data.</text>
</comment>
<keyword evidence="2" id="KW-1185">Reference proteome</keyword>
<reference evidence="1 2" key="1">
    <citation type="journal article" date="2024" name="bioRxiv">
        <title>A reference genome for Trichogramma kaykai: A tiny desert-dwelling parasitoid wasp with competing sex-ratio distorters.</title>
        <authorList>
            <person name="Culotta J."/>
            <person name="Lindsey A.R."/>
        </authorList>
    </citation>
    <scope>NUCLEOTIDE SEQUENCE [LARGE SCALE GENOMIC DNA]</scope>
    <source>
        <strain evidence="1 2">KSX58</strain>
    </source>
</reference>
<dbReference type="Proteomes" id="UP001627154">
    <property type="component" value="Unassembled WGS sequence"/>
</dbReference>
<accession>A0ABD2WH28</accession>
<protein>
    <recommendedName>
        <fullName evidence="3">Reverse transcriptase/retrotransposon-derived protein RNase H-like domain-containing protein</fullName>
    </recommendedName>
</protein>
<dbReference type="EMBL" id="JBJJXI010000106">
    <property type="protein sequence ID" value="KAL3392223.1"/>
    <property type="molecule type" value="Genomic_DNA"/>
</dbReference>
<gene>
    <name evidence="1" type="ORF">TKK_013056</name>
</gene>